<evidence type="ECO:0000256" key="1">
    <source>
        <dbReference type="ARBA" id="ARBA00023015"/>
    </source>
</evidence>
<dbReference type="SUPFAM" id="SSF51215">
    <property type="entry name" value="Regulatory protein AraC"/>
    <property type="match status" value="1"/>
</dbReference>
<dbReference type="PANTHER" id="PTHR43280:SF32">
    <property type="entry name" value="TRANSCRIPTIONAL REGULATORY PROTEIN"/>
    <property type="match status" value="1"/>
</dbReference>
<accession>A0ABQ5MMY9</accession>
<keyword evidence="1" id="KW-0805">Transcription regulation</keyword>
<protein>
    <submittedName>
        <fullName evidence="5">Transcriptional regulator</fullName>
    </submittedName>
</protein>
<dbReference type="InterPro" id="IPR009057">
    <property type="entry name" value="Homeodomain-like_sf"/>
</dbReference>
<dbReference type="RefSeq" id="WP_281765963.1">
    <property type="nucleotide sequence ID" value="NZ_BRVO01000003.1"/>
</dbReference>
<dbReference type="PANTHER" id="PTHR43280">
    <property type="entry name" value="ARAC-FAMILY TRANSCRIPTIONAL REGULATOR"/>
    <property type="match status" value="1"/>
</dbReference>
<keyword evidence="3" id="KW-0804">Transcription</keyword>
<dbReference type="InterPro" id="IPR018060">
    <property type="entry name" value="HTH_AraC"/>
</dbReference>
<dbReference type="PROSITE" id="PS01124">
    <property type="entry name" value="HTH_ARAC_FAMILY_2"/>
    <property type="match status" value="1"/>
</dbReference>
<evidence type="ECO:0000313" key="6">
    <source>
        <dbReference type="Proteomes" id="UP001143543"/>
    </source>
</evidence>
<gene>
    <name evidence="5" type="ORF">Y10_27050</name>
</gene>
<sequence length="294" mass="34443">MTQPERFTLIDPKTGNLAFQIRTIEKDSLNQVQRLNQYSLIWIKKGKGHVNADFSEYAYNEGAMFCFSPHQPFMLTSVTDLEALVIHFHPDFFCIYKHQKEVACDGVLFNNIYTSPQLTITERDRLKLDLLIDQMKDEMQQQGLAQYELLVSYLKIFLITASRLKTQQQESQLQHISNEKEEPFVLQKLKDFINLHYKTKHKASEYAEMLTMSQKALAKLTKTYFNKTMTDLITDRIVIEAKRELYLTNKTVKEIAYDLGYDDEYYFSRFFKKKAALSPQAYRDSVGVAKPLYT</sequence>
<dbReference type="Proteomes" id="UP001143543">
    <property type="component" value="Unassembled WGS sequence"/>
</dbReference>
<evidence type="ECO:0000256" key="3">
    <source>
        <dbReference type="ARBA" id="ARBA00023163"/>
    </source>
</evidence>
<evidence type="ECO:0000259" key="4">
    <source>
        <dbReference type="PROSITE" id="PS01124"/>
    </source>
</evidence>
<dbReference type="Gene3D" id="1.10.10.60">
    <property type="entry name" value="Homeodomain-like"/>
    <property type="match status" value="1"/>
</dbReference>
<evidence type="ECO:0000256" key="2">
    <source>
        <dbReference type="ARBA" id="ARBA00023125"/>
    </source>
</evidence>
<dbReference type="EMBL" id="BRVO01000003">
    <property type="protein sequence ID" value="GLB50337.1"/>
    <property type="molecule type" value="Genomic_DNA"/>
</dbReference>
<dbReference type="SMART" id="SM00342">
    <property type="entry name" value="HTH_ARAC"/>
    <property type="match status" value="1"/>
</dbReference>
<keyword evidence="6" id="KW-1185">Reference proteome</keyword>
<name>A0ABQ5MMY9_9FLAO</name>
<feature type="domain" description="HTH araC/xylS-type" evidence="4">
    <location>
        <begin position="187"/>
        <end position="285"/>
    </location>
</feature>
<keyword evidence="2" id="KW-0238">DNA-binding</keyword>
<proteinExistence type="predicted"/>
<dbReference type="InterPro" id="IPR020449">
    <property type="entry name" value="Tscrpt_reg_AraC-type_HTH"/>
</dbReference>
<evidence type="ECO:0000313" key="5">
    <source>
        <dbReference type="EMBL" id="GLB50337.1"/>
    </source>
</evidence>
<reference evidence="5" key="1">
    <citation type="submission" date="2022-07" db="EMBL/GenBank/DDBJ databases">
        <title>Taxonomy of Novel Oxalotrophic and Methylotrophic Bacteria.</title>
        <authorList>
            <person name="Sahin N."/>
            <person name="Tani A."/>
        </authorList>
    </citation>
    <scope>NUCLEOTIDE SEQUENCE</scope>
    <source>
        <strain evidence="5">Y10</strain>
    </source>
</reference>
<dbReference type="PRINTS" id="PR00032">
    <property type="entry name" value="HTHARAC"/>
</dbReference>
<dbReference type="SUPFAM" id="SSF46689">
    <property type="entry name" value="Homeodomain-like"/>
    <property type="match status" value="1"/>
</dbReference>
<comment type="caution">
    <text evidence="5">The sequence shown here is derived from an EMBL/GenBank/DDBJ whole genome shotgun (WGS) entry which is preliminary data.</text>
</comment>
<dbReference type="Pfam" id="PF12833">
    <property type="entry name" value="HTH_18"/>
    <property type="match status" value="1"/>
</dbReference>
<dbReference type="InterPro" id="IPR037923">
    <property type="entry name" value="HTH-like"/>
</dbReference>
<organism evidence="5 6">
    <name type="scientific">Neptunitalea lumnitzerae</name>
    <dbReference type="NCBI Taxonomy" id="2965509"/>
    <lineage>
        <taxon>Bacteria</taxon>
        <taxon>Pseudomonadati</taxon>
        <taxon>Bacteroidota</taxon>
        <taxon>Flavobacteriia</taxon>
        <taxon>Flavobacteriales</taxon>
        <taxon>Flavobacteriaceae</taxon>
        <taxon>Neptunitalea</taxon>
    </lineage>
</organism>